<evidence type="ECO:0000313" key="1">
    <source>
        <dbReference type="EMBL" id="EDW52623.1"/>
    </source>
</evidence>
<dbReference type="AlphaFoldDB" id="B4HX78"/>
<dbReference type="OMA" id="FFHTIAV"/>
<protein>
    <submittedName>
        <fullName evidence="1">GM19203</fullName>
    </submittedName>
</protein>
<name>B4HX78_DROSE</name>
<dbReference type="PhylomeDB" id="B4HX78"/>
<gene>
    <name evidence="1" type="primary">Dsec\GM19203</name>
    <name evidence="1" type="ORF">Dsec_GM19203</name>
</gene>
<dbReference type="Proteomes" id="UP000001292">
    <property type="component" value="Unassembled WGS sequence"/>
</dbReference>
<keyword evidence="2" id="KW-1185">Reference proteome</keyword>
<dbReference type="HOGENOM" id="CLU_1379435_0_0_1"/>
<organism evidence="2">
    <name type="scientific">Drosophila sechellia</name>
    <name type="common">Fruit fly</name>
    <dbReference type="NCBI Taxonomy" id="7238"/>
    <lineage>
        <taxon>Eukaryota</taxon>
        <taxon>Metazoa</taxon>
        <taxon>Ecdysozoa</taxon>
        <taxon>Arthropoda</taxon>
        <taxon>Hexapoda</taxon>
        <taxon>Insecta</taxon>
        <taxon>Pterygota</taxon>
        <taxon>Neoptera</taxon>
        <taxon>Endopterygota</taxon>
        <taxon>Diptera</taxon>
        <taxon>Brachycera</taxon>
        <taxon>Muscomorpha</taxon>
        <taxon>Ephydroidea</taxon>
        <taxon>Drosophilidae</taxon>
        <taxon>Drosophila</taxon>
        <taxon>Sophophora</taxon>
    </lineage>
</organism>
<sequence length="198" mass="21972">MIKVIKMIKMIKMIKGDQGDQDDYSNEDEMDLDGADWSPYVTYEAGAPRRPQSALEITEIAVLPKIPMINPTSPKLVVQKPETLKVHIVGPQKSIIISRANYAPSESIGARVSRRSWDKLEPFLREMASSTTPETSGDTGSVSPGQLLAKPVDVTDFFHTIAVGLVEQGICLKPFLALRKHIAQLVDKTLKKSKKMRK</sequence>
<accession>B4HX78</accession>
<reference evidence="1 2" key="1">
    <citation type="journal article" date="2007" name="Nature">
        <title>Evolution of genes and genomes on the Drosophila phylogeny.</title>
        <authorList>
            <consortium name="Drosophila 12 Genomes Consortium"/>
            <person name="Clark A.G."/>
            <person name="Eisen M.B."/>
            <person name="Smith D.R."/>
            <person name="Bergman C.M."/>
            <person name="Oliver B."/>
            <person name="Markow T.A."/>
            <person name="Kaufman T.C."/>
            <person name="Kellis M."/>
            <person name="Gelbart W."/>
            <person name="Iyer V.N."/>
            <person name="Pollard D.A."/>
            <person name="Sackton T.B."/>
            <person name="Larracuente A.M."/>
            <person name="Singh N.D."/>
            <person name="Abad J.P."/>
            <person name="Abt D.N."/>
            <person name="Adryan B."/>
            <person name="Aguade M."/>
            <person name="Akashi H."/>
            <person name="Anderson W.W."/>
            <person name="Aquadro C.F."/>
            <person name="Ardell D.H."/>
            <person name="Arguello R."/>
            <person name="Artieri C.G."/>
            <person name="Barbash D.A."/>
            <person name="Barker D."/>
            <person name="Barsanti P."/>
            <person name="Batterham P."/>
            <person name="Batzoglou S."/>
            <person name="Begun D."/>
            <person name="Bhutkar A."/>
            <person name="Blanco E."/>
            <person name="Bosak S.A."/>
            <person name="Bradley R.K."/>
            <person name="Brand A.D."/>
            <person name="Brent M.R."/>
            <person name="Brooks A.N."/>
            <person name="Brown R.H."/>
            <person name="Butlin R.K."/>
            <person name="Caggese C."/>
            <person name="Calvi B.R."/>
            <person name="Bernardo de Carvalho A."/>
            <person name="Caspi A."/>
            <person name="Castrezana S."/>
            <person name="Celniker S.E."/>
            <person name="Chang J.L."/>
            <person name="Chapple C."/>
            <person name="Chatterji S."/>
            <person name="Chinwalla A."/>
            <person name="Civetta A."/>
            <person name="Clifton S.W."/>
            <person name="Comeron J.M."/>
            <person name="Costello J.C."/>
            <person name="Coyne J.A."/>
            <person name="Daub J."/>
            <person name="David R.G."/>
            <person name="Delcher A.L."/>
            <person name="Delehaunty K."/>
            <person name="Do C.B."/>
            <person name="Ebling H."/>
            <person name="Edwards K."/>
            <person name="Eickbush T."/>
            <person name="Evans J.D."/>
            <person name="Filipski A."/>
            <person name="Findeiss S."/>
            <person name="Freyhult E."/>
            <person name="Fulton L."/>
            <person name="Fulton R."/>
            <person name="Garcia A.C."/>
            <person name="Gardiner A."/>
            <person name="Garfield D.A."/>
            <person name="Garvin B.E."/>
            <person name="Gibson G."/>
            <person name="Gilbert D."/>
            <person name="Gnerre S."/>
            <person name="Godfrey J."/>
            <person name="Good R."/>
            <person name="Gotea V."/>
            <person name="Gravely B."/>
            <person name="Greenberg A.J."/>
            <person name="Griffiths-Jones S."/>
            <person name="Gross S."/>
            <person name="Guigo R."/>
            <person name="Gustafson E.A."/>
            <person name="Haerty W."/>
            <person name="Hahn M.W."/>
            <person name="Halligan D.L."/>
            <person name="Halpern A.L."/>
            <person name="Halter G.M."/>
            <person name="Han M.V."/>
            <person name="Heger A."/>
            <person name="Hillier L."/>
            <person name="Hinrichs A.S."/>
            <person name="Holmes I."/>
            <person name="Hoskins R.A."/>
            <person name="Hubisz M.J."/>
            <person name="Hultmark D."/>
            <person name="Huntley M.A."/>
            <person name="Jaffe D.B."/>
            <person name="Jagadeeshan S."/>
            <person name="Jeck W.R."/>
            <person name="Johnson J."/>
            <person name="Jones C.D."/>
            <person name="Jordan W.C."/>
            <person name="Karpen G.H."/>
            <person name="Kataoka E."/>
            <person name="Keightley P.D."/>
            <person name="Kheradpour P."/>
            <person name="Kirkness E.F."/>
            <person name="Koerich L.B."/>
            <person name="Kristiansen K."/>
            <person name="Kudrna D."/>
            <person name="Kulathinal R.J."/>
            <person name="Kumar S."/>
            <person name="Kwok R."/>
            <person name="Lander E."/>
            <person name="Langley C.H."/>
            <person name="Lapoint R."/>
            <person name="Lazzaro B.P."/>
            <person name="Lee S.J."/>
            <person name="Levesque L."/>
            <person name="Li R."/>
            <person name="Lin C.F."/>
            <person name="Lin M.F."/>
            <person name="Lindblad-Toh K."/>
            <person name="Llopart A."/>
            <person name="Long M."/>
            <person name="Low L."/>
            <person name="Lozovsky E."/>
            <person name="Lu J."/>
            <person name="Luo M."/>
            <person name="Machado C.A."/>
            <person name="Makalowski W."/>
            <person name="Marzo M."/>
            <person name="Matsuda M."/>
            <person name="Matzkin L."/>
            <person name="McAllister B."/>
            <person name="McBride C.S."/>
            <person name="McKernan B."/>
            <person name="McKernan K."/>
            <person name="Mendez-Lago M."/>
            <person name="Minx P."/>
            <person name="Mollenhauer M.U."/>
            <person name="Montooth K."/>
            <person name="Mount S.M."/>
            <person name="Mu X."/>
            <person name="Myers E."/>
            <person name="Negre B."/>
            <person name="Newfeld S."/>
            <person name="Nielsen R."/>
            <person name="Noor M.A."/>
            <person name="O'Grady P."/>
            <person name="Pachter L."/>
            <person name="Papaceit M."/>
            <person name="Parisi M.J."/>
            <person name="Parisi M."/>
            <person name="Parts L."/>
            <person name="Pedersen J.S."/>
            <person name="Pesole G."/>
            <person name="Phillippy A.M."/>
            <person name="Ponting C.P."/>
            <person name="Pop M."/>
            <person name="Porcelli D."/>
            <person name="Powell J.R."/>
            <person name="Prohaska S."/>
            <person name="Pruitt K."/>
            <person name="Puig M."/>
            <person name="Quesneville H."/>
            <person name="Ram K.R."/>
            <person name="Rand D."/>
            <person name="Rasmussen M.D."/>
            <person name="Reed L.K."/>
            <person name="Reenan R."/>
            <person name="Reily A."/>
            <person name="Remington K.A."/>
            <person name="Rieger T.T."/>
            <person name="Ritchie M.G."/>
            <person name="Robin C."/>
            <person name="Rogers Y.H."/>
            <person name="Rohde C."/>
            <person name="Rozas J."/>
            <person name="Rubenfield M.J."/>
            <person name="Ruiz A."/>
            <person name="Russo S."/>
            <person name="Salzberg S.L."/>
            <person name="Sanchez-Gracia A."/>
            <person name="Saranga D.J."/>
            <person name="Sato H."/>
            <person name="Schaeffer S.W."/>
            <person name="Schatz M.C."/>
            <person name="Schlenke T."/>
            <person name="Schwartz R."/>
            <person name="Segarra C."/>
            <person name="Singh R.S."/>
            <person name="Sirot L."/>
            <person name="Sirota M."/>
            <person name="Sisneros N.B."/>
            <person name="Smith C.D."/>
            <person name="Smith T.F."/>
            <person name="Spieth J."/>
            <person name="Stage D.E."/>
            <person name="Stark A."/>
            <person name="Stephan W."/>
            <person name="Strausberg R.L."/>
            <person name="Strempel S."/>
            <person name="Sturgill D."/>
            <person name="Sutton G."/>
            <person name="Sutton G.G."/>
            <person name="Tao W."/>
            <person name="Teichmann S."/>
            <person name="Tobari Y.N."/>
            <person name="Tomimura Y."/>
            <person name="Tsolas J.M."/>
            <person name="Valente V.L."/>
            <person name="Venter E."/>
            <person name="Venter J.C."/>
            <person name="Vicario S."/>
            <person name="Vieira F.G."/>
            <person name="Vilella A.J."/>
            <person name="Villasante A."/>
            <person name="Walenz B."/>
            <person name="Wang J."/>
            <person name="Wasserman M."/>
            <person name="Watts T."/>
            <person name="Wilson D."/>
            <person name="Wilson R.K."/>
            <person name="Wing R.A."/>
            <person name="Wolfner M.F."/>
            <person name="Wong A."/>
            <person name="Wong G.K."/>
            <person name="Wu C.I."/>
            <person name="Wu G."/>
            <person name="Yamamoto D."/>
            <person name="Yang H.P."/>
            <person name="Yang S.P."/>
            <person name="Yorke J.A."/>
            <person name="Yoshida K."/>
            <person name="Zdobnov E."/>
            <person name="Zhang P."/>
            <person name="Zhang Y."/>
            <person name="Zimin A.V."/>
            <person name="Baldwin J."/>
            <person name="Abdouelleil A."/>
            <person name="Abdulkadir J."/>
            <person name="Abebe A."/>
            <person name="Abera B."/>
            <person name="Abreu J."/>
            <person name="Acer S.C."/>
            <person name="Aftuck L."/>
            <person name="Alexander A."/>
            <person name="An P."/>
            <person name="Anderson E."/>
            <person name="Anderson S."/>
            <person name="Arachi H."/>
            <person name="Azer M."/>
            <person name="Bachantsang P."/>
            <person name="Barry A."/>
            <person name="Bayul T."/>
            <person name="Berlin A."/>
            <person name="Bessette D."/>
            <person name="Bloom T."/>
            <person name="Blye J."/>
            <person name="Boguslavskiy L."/>
            <person name="Bonnet C."/>
            <person name="Boukhgalter B."/>
            <person name="Bourzgui I."/>
            <person name="Brown A."/>
            <person name="Cahill P."/>
            <person name="Channer S."/>
            <person name="Cheshatsang Y."/>
            <person name="Chuda L."/>
            <person name="Citroen M."/>
            <person name="Collymore A."/>
            <person name="Cooke P."/>
            <person name="Costello M."/>
            <person name="D'Aco K."/>
            <person name="Daza R."/>
            <person name="De Haan G."/>
            <person name="DeGray S."/>
            <person name="DeMaso C."/>
            <person name="Dhargay N."/>
            <person name="Dooley K."/>
            <person name="Dooley E."/>
            <person name="Doricent M."/>
            <person name="Dorje P."/>
            <person name="Dorjee K."/>
            <person name="Dupes A."/>
            <person name="Elong R."/>
            <person name="Falk J."/>
            <person name="Farina A."/>
            <person name="Faro S."/>
            <person name="Ferguson D."/>
            <person name="Fisher S."/>
            <person name="Foley C.D."/>
            <person name="Franke A."/>
            <person name="Friedrich D."/>
            <person name="Gadbois L."/>
            <person name="Gearin G."/>
            <person name="Gearin C.R."/>
            <person name="Giannoukos G."/>
            <person name="Goode T."/>
            <person name="Graham J."/>
            <person name="Grandbois E."/>
            <person name="Grewal S."/>
            <person name="Gyaltsen K."/>
            <person name="Hafez N."/>
            <person name="Hagos B."/>
            <person name="Hall J."/>
            <person name="Henson C."/>
            <person name="Hollinger A."/>
            <person name="Honan T."/>
            <person name="Huard M.D."/>
            <person name="Hughes L."/>
            <person name="Hurhula B."/>
            <person name="Husby M.E."/>
            <person name="Kamat A."/>
            <person name="Kanga B."/>
            <person name="Kashin S."/>
            <person name="Khazanovich D."/>
            <person name="Kisner P."/>
            <person name="Lance K."/>
            <person name="Lara M."/>
            <person name="Lee W."/>
            <person name="Lennon N."/>
            <person name="Letendre F."/>
            <person name="LeVine R."/>
            <person name="Lipovsky A."/>
            <person name="Liu X."/>
            <person name="Liu J."/>
            <person name="Liu S."/>
            <person name="Lokyitsang T."/>
            <person name="Lokyitsang Y."/>
            <person name="Lubonja R."/>
            <person name="Lui A."/>
            <person name="MacDonald P."/>
            <person name="Magnisalis V."/>
            <person name="Maru K."/>
            <person name="Matthews C."/>
            <person name="McCusker W."/>
            <person name="McDonough S."/>
            <person name="Mehta T."/>
            <person name="Meldrim J."/>
            <person name="Meneus L."/>
            <person name="Mihai O."/>
            <person name="Mihalev A."/>
            <person name="Mihova T."/>
            <person name="Mittelman R."/>
            <person name="Mlenga V."/>
            <person name="Montmayeur A."/>
            <person name="Mulrain L."/>
            <person name="Navidi A."/>
            <person name="Naylor J."/>
            <person name="Negash T."/>
            <person name="Nguyen T."/>
            <person name="Nguyen N."/>
            <person name="Nicol R."/>
            <person name="Norbu C."/>
            <person name="Norbu N."/>
            <person name="Novod N."/>
            <person name="O'Neill B."/>
            <person name="Osman S."/>
            <person name="Markiewicz E."/>
            <person name="Oyono O.L."/>
            <person name="Patti C."/>
            <person name="Phunkhang P."/>
            <person name="Pierre F."/>
            <person name="Priest M."/>
            <person name="Raghuraman S."/>
            <person name="Rege F."/>
            <person name="Reyes R."/>
            <person name="Rise C."/>
            <person name="Rogov P."/>
            <person name="Ross K."/>
            <person name="Ryan E."/>
            <person name="Settipalli S."/>
            <person name="Shea T."/>
            <person name="Sherpa N."/>
            <person name="Shi L."/>
            <person name="Shih D."/>
            <person name="Sparrow T."/>
            <person name="Spaulding J."/>
            <person name="Stalker J."/>
            <person name="Stange-Thomann N."/>
            <person name="Stavropoulos S."/>
            <person name="Stone C."/>
            <person name="Strader C."/>
            <person name="Tesfaye S."/>
            <person name="Thomson T."/>
            <person name="Thoulutsang Y."/>
            <person name="Thoulutsang D."/>
            <person name="Topham K."/>
            <person name="Topping I."/>
            <person name="Tsamla T."/>
            <person name="Vassiliev H."/>
            <person name="Vo A."/>
            <person name="Wangchuk T."/>
            <person name="Wangdi T."/>
            <person name="Weiand M."/>
            <person name="Wilkinson J."/>
            <person name="Wilson A."/>
            <person name="Yadav S."/>
            <person name="Young G."/>
            <person name="Yu Q."/>
            <person name="Zembek L."/>
            <person name="Zhong D."/>
            <person name="Zimmer A."/>
            <person name="Zwirko Z."/>
            <person name="Jaffe D.B."/>
            <person name="Alvarez P."/>
            <person name="Brockman W."/>
            <person name="Butler J."/>
            <person name="Chin C."/>
            <person name="Gnerre S."/>
            <person name="Grabherr M."/>
            <person name="Kleber M."/>
            <person name="Mauceli E."/>
            <person name="MacCallum I."/>
        </authorList>
    </citation>
    <scope>NUCLEOTIDE SEQUENCE [LARGE SCALE GENOMIC DNA]</scope>
    <source>
        <strain evidence="2">Rob3c / Tucson 14021-0248.25</strain>
    </source>
</reference>
<dbReference type="KEGG" id="dse:6612183"/>
<evidence type="ECO:0000313" key="2">
    <source>
        <dbReference type="Proteomes" id="UP000001292"/>
    </source>
</evidence>
<proteinExistence type="predicted"/>
<dbReference type="EMBL" id="CH480818">
    <property type="protein sequence ID" value="EDW52623.1"/>
    <property type="molecule type" value="Genomic_DNA"/>
</dbReference>